<evidence type="ECO:0000313" key="2">
    <source>
        <dbReference type="EMBL" id="CCA24752.1"/>
    </source>
</evidence>
<reference evidence="2" key="2">
    <citation type="submission" date="2011-02" db="EMBL/GenBank/DDBJ databases">
        <authorList>
            <person name="MacLean D."/>
        </authorList>
    </citation>
    <scope>NUCLEOTIDE SEQUENCE</scope>
</reference>
<reference evidence="2" key="1">
    <citation type="journal article" date="2011" name="PLoS Biol.">
        <title>Gene gain and loss during evolution of obligate parasitism in the white rust pathogen of Arabidopsis thaliana.</title>
        <authorList>
            <person name="Kemen E."/>
            <person name="Gardiner A."/>
            <person name="Schultz-Larsen T."/>
            <person name="Kemen A.C."/>
            <person name="Balmuth A.L."/>
            <person name="Robert-Seilaniantz A."/>
            <person name="Bailey K."/>
            <person name="Holub E."/>
            <person name="Studholme D.J."/>
            <person name="Maclean D."/>
            <person name="Jones J.D."/>
        </authorList>
    </citation>
    <scope>NUCLEOTIDE SEQUENCE</scope>
</reference>
<feature type="region of interest" description="Disordered" evidence="1">
    <location>
        <begin position="72"/>
        <end position="98"/>
    </location>
</feature>
<feature type="compositionally biased region" description="Basic and acidic residues" evidence="1">
    <location>
        <begin position="88"/>
        <end position="98"/>
    </location>
</feature>
<accession>F0WTR0</accession>
<sequence>MRAAVSAAIFSFAIVAGLAVWNSYARGRKKLLKPQKLEEDSPTAVAVQIADNEPDRRRSSVAELTRKFDKEKSQALSFKQRQNATPIDQKEPSNEEKYTRKITSVVSPLKVKAMFEEKAFKAHAKKNDLNSFLTKCTTNKERASPAPIDEPSVTPVHECANFSNQSDDSQGLSDVSVLKHKETIALPDRVVEENFTTETRPEAHCDPIPTSSQKGKLQQFQRLYPSNGARICIKLSP</sequence>
<protein>
    <submittedName>
        <fullName evidence="2">AlNc14C256G9734 protein</fullName>
    </submittedName>
</protein>
<organism evidence="2">
    <name type="scientific">Albugo laibachii Nc14</name>
    <dbReference type="NCBI Taxonomy" id="890382"/>
    <lineage>
        <taxon>Eukaryota</taxon>
        <taxon>Sar</taxon>
        <taxon>Stramenopiles</taxon>
        <taxon>Oomycota</taxon>
        <taxon>Peronosporomycetes</taxon>
        <taxon>Albuginales</taxon>
        <taxon>Albuginaceae</taxon>
        <taxon>Albugo</taxon>
    </lineage>
</organism>
<dbReference type="HOGENOM" id="CLU_1172467_0_0_1"/>
<gene>
    <name evidence="2" type="primary">AlNc14C256G9734</name>
    <name evidence="2" type="ORF">ALNC14_108960</name>
</gene>
<dbReference type="EMBL" id="FR824301">
    <property type="protein sequence ID" value="CCA24752.1"/>
    <property type="molecule type" value="Genomic_DNA"/>
</dbReference>
<proteinExistence type="predicted"/>
<evidence type="ECO:0000256" key="1">
    <source>
        <dbReference type="SAM" id="MobiDB-lite"/>
    </source>
</evidence>
<feature type="region of interest" description="Disordered" evidence="1">
    <location>
        <begin position="196"/>
        <end position="217"/>
    </location>
</feature>
<name>F0WTR0_9STRA</name>
<dbReference type="AlphaFoldDB" id="F0WTR0"/>
<feature type="compositionally biased region" description="Polar residues" evidence="1">
    <location>
        <begin position="74"/>
        <end position="86"/>
    </location>
</feature>